<dbReference type="AlphaFoldDB" id="A0A2I1D8R3"/>
<dbReference type="Proteomes" id="UP000234254">
    <property type="component" value="Unassembled WGS sequence"/>
</dbReference>
<sequence>MNSVPNREGLYEDRRGCMDGLRYARHTHHRMRQMRRTRQVTVAHLSTEPESLHCSCLVPFQCYNRLDGECQHGWIDQAGCSMNNLDSRIEGGKTNTVKYRRMIQTQGQGRSPARPRKKRVVSEVDRRASDGSYGLSLDRDGSLAWRLVRWDCVQLWK</sequence>
<proteinExistence type="predicted"/>
<evidence type="ECO:0000256" key="1">
    <source>
        <dbReference type="SAM" id="MobiDB-lite"/>
    </source>
</evidence>
<accession>A0A2I1D8R3</accession>
<feature type="region of interest" description="Disordered" evidence="1">
    <location>
        <begin position="104"/>
        <end position="125"/>
    </location>
</feature>
<comment type="caution">
    <text evidence="2">The sequence shown here is derived from an EMBL/GenBank/DDBJ whole genome shotgun (WGS) entry which is preliminary data.</text>
</comment>
<dbReference type="EMBL" id="MSFM01000003">
    <property type="protein sequence ID" value="PKY06264.1"/>
    <property type="molecule type" value="Genomic_DNA"/>
</dbReference>
<dbReference type="VEuPathDB" id="FungiDB:P168DRAFT_288211"/>
<name>A0A2I1D8R3_ASPC2</name>
<reference evidence="2" key="1">
    <citation type="submission" date="2016-12" db="EMBL/GenBank/DDBJ databases">
        <title>The genomes of Aspergillus section Nigri reveals drivers in fungal speciation.</title>
        <authorList>
            <consortium name="DOE Joint Genome Institute"/>
            <person name="Vesth T.C."/>
            <person name="Nybo J."/>
            <person name="Theobald S."/>
            <person name="Brandl J."/>
            <person name="Frisvad J.C."/>
            <person name="Nielsen K.F."/>
            <person name="Lyhne E.K."/>
            <person name="Kogle M.E."/>
            <person name="Kuo A."/>
            <person name="Riley R."/>
            <person name="Clum A."/>
            <person name="Nolan M."/>
            <person name="Lipzen A."/>
            <person name="Salamov A."/>
            <person name="Henrissat B."/>
            <person name="Wiebenga A."/>
            <person name="De vries R.P."/>
            <person name="Grigoriev I.V."/>
            <person name="Mortensen U.H."/>
            <person name="Andersen M.R."/>
            <person name="Baker S.E."/>
        </authorList>
    </citation>
    <scope>NUCLEOTIDE SEQUENCE</scope>
    <source>
        <strain evidence="2">IBT 28561</strain>
    </source>
</reference>
<evidence type="ECO:0000313" key="2">
    <source>
        <dbReference type="EMBL" id="PKY06264.1"/>
    </source>
</evidence>
<dbReference type="RefSeq" id="XP_024694858.1">
    <property type="nucleotide sequence ID" value="XM_024836737.1"/>
</dbReference>
<dbReference type="GeneID" id="36544261"/>
<gene>
    <name evidence="2" type="ORF">P168DRAFT_288211</name>
</gene>
<protein>
    <submittedName>
        <fullName evidence="2">Uncharacterized protein</fullName>
    </submittedName>
</protein>
<organism evidence="2 3">
    <name type="scientific">Aspergillus campestris (strain IBT 28561)</name>
    <dbReference type="NCBI Taxonomy" id="1392248"/>
    <lineage>
        <taxon>Eukaryota</taxon>
        <taxon>Fungi</taxon>
        <taxon>Dikarya</taxon>
        <taxon>Ascomycota</taxon>
        <taxon>Pezizomycotina</taxon>
        <taxon>Eurotiomycetes</taxon>
        <taxon>Eurotiomycetidae</taxon>
        <taxon>Eurotiales</taxon>
        <taxon>Aspergillaceae</taxon>
        <taxon>Aspergillus</taxon>
        <taxon>Aspergillus subgen. Circumdati</taxon>
    </lineage>
</organism>
<keyword evidence="3" id="KW-1185">Reference proteome</keyword>
<evidence type="ECO:0000313" key="3">
    <source>
        <dbReference type="Proteomes" id="UP000234254"/>
    </source>
</evidence>